<dbReference type="InterPro" id="IPR036995">
    <property type="entry name" value="MPG_sf"/>
</dbReference>
<dbReference type="InterPro" id="IPR003180">
    <property type="entry name" value="MPG"/>
</dbReference>
<evidence type="ECO:0000256" key="9">
    <source>
        <dbReference type="ARBA" id="ARBA00066187"/>
    </source>
</evidence>
<proteinExistence type="inferred from homology"/>
<dbReference type="OMA" id="VEAYHHT"/>
<accession>A0A8C4N2M8</accession>
<feature type="region of interest" description="Disordered" evidence="14">
    <location>
        <begin position="19"/>
        <end position="53"/>
    </location>
</feature>
<dbReference type="EC" id="3.2.2.21" evidence="4"/>
<evidence type="ECO:0000256" key="6">
    <source>
        <dbReference type="ARBA" id="ARBA00022801"/>
    </source>
</evidence>
<evidence type="ECO:0000256" key="12">
    <source>
        <dbReference type="ARBA" id="ARBA00078171"/>
    </source>
</evidence>
<comment type="catalytic activity">
    <reaction evidence="1">
        <text>Hydrolysis of alkylated DNA, releasing 3-methyladenine, 3-methylguanine, 7-methylguanine and 7-methyladenine.</text>
        <dbReference type="EC" id="3.2.2.21"/>
    </reaction>
</comment>
<evidence type="ECO:0000256" key="3">
    <source>
        <dbReference type="ARBA" id="ARBA00009232"/>
    </source>
</evidence>
<dbReference type="GeneTree" id="ENSGT00390000009825"/>
<dbReference type="GO" id="GO:0006284">
    <property type="term" value="P:base-excision repair"/>
    <property type="evidence" value="ECO:0007669"/>
    <property type="project" value="InterPro"/>
</dbReference>
<dbReference type="PANTHER" id="PTHR10429">
    <property type="entry name" value="DNA-3-METHYLADENINE GLYCOSYLASE"/>
    <property type="match status" value="1"/>
</dbReference>
<evidence type="ECO:0000256" key="13">
    <source>
        <dbReference type="ARBA" id="ARBA00082988"/>
    </source>
</evidence>
<evidence type="ECO:0000256" key="1">
    <source>
        <dbReference type="ARBA" id="ARBA00000086"/>
    </source>
</evidence>
<evidence type="ECO:0000256" key="4">
    <source>
        <dbReference type="ARBA" id="ARBA00012000"/>
    </source>
</evidence>
<evidence type="ECO:0000313" key="15">
    <source>
        <dbReference type="Ensembl" id="ENSEBUP00000000347.1"/>
    </source>
</evidence>
<keyword evidence="7" id="KW-0234">DNA repair</keyword>
<keyword evidence="6" id="KW-0378">Hydrolase</keyword>
<dbReference type="PANTHER" id="PTHR10429:SF0">
    <property type="entry name" value="DNA-3-METHYLADENINE GLYCOSYLASE"/>
    <property type="match status" value="1"/>
</dbReference>
<comment type="similarity">
    <text evidence="3">Belongs to the DNA glycosylase MPG family.</text>
</comment>
<name>A0A8C4N2M8_EPTBU</name>
<dbReference type="InterPro" id="IPR011034">
    <property type="entry name" value="Formyl_transferase-like_C_sf"/>
</dbReference>
<evidence type="ECO:0000256" key="8">
    <source>
        <dbReference type="ARBA" id="ARBA00033426"/>
    </source>
</evidence>
<protein>
    <recommendedName>
        <fullName evidence="10">DNA-3-methyladenine glycosylase</fullName>
        <ecNumber evidence="4">3.2.2.21</ecNumber>
    </recommendedName>
    <alternativeName>
        <fullName evidence="11">3-alkyladenine DNA glycosylase</fullName>
    </alternativeName>
    <alternativeName>
        <fullName evidence="8">3-methyladenine DNA glycosidase</fullName>
    </alternativeName>
    <alternativeName>
        <fullName evidence="13">ADPG</fullName>
    </alternativeName>
    <alternativeName>
        <fullName evidence="12">N-methylpurine-DNA glycosylase</fullName>
    </alternativeName>
</protein>
<dbReference type="GO" id="GO:0003677">
    <property type="term" value="F:DNA binding"/>
    <property type="evidence" value="ECO:0007669"/>
    <property type="project" value="InterPro"/>
</dbReference>
<dbReference type="Pfam" id="PF02245">
    <property type="entry name" value="Pur_DNA_glyco"/>
    <property type="match status" value="1"/>
</dbReference>
<sequence length="289" mass="32071">MIEIREINVIGGRDMSSQSWARNRRLRSTPQDDEEPREGTAGGNSDGDSLATPMKSSKYFQAEDASGFRRLGRDFFDQPCVVLARALLGKVLTRRLPGGEILQGRVVETEAYLGGDDLASHSRGGRQTPRNSAMFMEPGTIYVYQIYGLYYCLNISSQGPGAAVLLRALEPLEGEETMQQLRTRAQKRAAAKATRPLKTRQLCGGPAKLCQAFALNKTFDKKDLASDTELWVEENRYSQPQTKHDVESKNVVCTSRIGVASAAEWAQKPLRFYIYGNPCVSVIDRKVQG</sequence>
<evidence type="ECO:0000256" key="2">
    <source>
        <dbReference type="ARBA" id="ARBA00002421"/>
    </source>
</evidence>
<dbReference type="HAMAP" id="MF_00527">
    <property type="entry name" value="3MGH"/>
    <property type="match status" value="1"/>
</dbReference>
<keyword evidence="5" id="KW-0227">DNA damage</keyword>
<evidence type="ECO:0000256" key="14">
    <source>
        <dbReference type="SAM" id="MobiDB-lite"/>
    </source>
</evidence>
<reference evidence="15" key="1">
    <citation type="submission" date="2025-08" db="UniProtKB">
        <authorList>
            <consortium name="Ensembl"/>
        </authorList>
    </citation>
    <scope>IDENTIFICATION</scope>
</reference>
<evidence type="ECO:0000256" key="11">
    <source>
        <dbReference type="ARBA" id="ARBA00076879"/>
    </source>
</evidence>
<keyword evidence="16" id="KW-1185">Reference proteome</keyword>
<evidence type="ECO:0000313" key="16">
    <source>
        <dbReference type="Proteomes" id="UP000694388"/>
    </source>
</evidence>
<dbReference type="NCBIfam" id="TIGR00567">
    <property type="entry name" value="3mg"/>
    <property type="match status" value="1"/>
</dbReference>
<evidence type="ECO:0000256" key="7">
    <source>
        <dbReference type="ARBA" id="ARBA00023204"/>
    </source>
</evidence>
<dbReference type="Gene3D" id="3.10.300.10">
    <property type="entry name" value="Methylpurine-DNA glycosylase (MPG)"/>
    <property type="match status" value="1"/>
</dbReference>
<dbReference type="GO" id="GO:0003905">
    <property type="term" value="F:alkylbase DNA N-glycosylase activity"/>
    <property type="evidence" value="ECO:0007669"/>
    <property type="project" value="UniProtKB-EC"/>
</dbReference>
<dbReference type="Proteomes" id="UP000694388">
    <property type="component" value="Unplaced"/>
</dbReference>
<evidence type="ECO:0000256" key="5">
    <source>
        <dbReference type="ARBA" id="ARBA00022763"/>
    </source>
</evidence>
<dbReference type="AlphaFoldDB" id="A0A8C4N2M8"/>
<organism evidence="15 16">
    <name type="scientific">Eptatretus burgeri</name>
    <name type="common">Inshore hagfish</name>
    <dbReference type="NCBI Taxonomy" id="7764"/>
    <lineage>
        <taxon>Eukaryota</taxon>
        <taxon>Metazoa</taxon>
        <taxon>Chordata</taxon>
        <taxon>Craniata</taxon>
        <taxon>Vertebrata</taxon>
        <taxon>Cyclostomata</taxon>
        <taxon>Myxini</taxon>
        <taxon>Myxiniformes</taxon>
        <taxon>Myxinidae</taxon>
        <taxon>Eptatretinae</taxon>
        <taxon>Eptatretus</taxon>
    </lineage>
</organism>
<comment type="subunit">
    <text evidence="9">Binds MBD1. Binds SSBP1.</text>
</comment>
<evidence type="ECO:0000256" key="10">
    <source>
        <dbReference type="ARBA" id="ARBA00068926"/>
    </source>
</evidence>
<dbReference type="SUPFAM" id="SSF50486">
    <property type="entry name" value="FMT C-terminal domain-like"/>
    <property type="match status" value="1"/>
</dbReference>
<dbReference type="FunFam" id="3.10.300.10:FF:000001">
    <property type="entry name" value="Putative 3-methyladenine DNA glycosylase"/>
    <property type="match status" value="1"/>
</dbReference>
<reference evidence="15" key="2">
    <citation type="submission" date="2025-09" db="UniProtKB">
        <authorList>
            <consortium name="Ensembl"/>
        </authorList>
    </citation>
    <scope>IDENTIFICATION</scope>
</reference>
<dbReference type="Ensembl" id="ENSEBUT00000000641.1">
    <property type="protein sequence ID" value="ENSEBUP00000000347.1"/>
    <property type="gene ID" value="ENSEBUG00000000529.1"/>
</dbReference>
<comment type="function">
    <text evidence="2">Hydrolysis of the deoxyribose N-glycosidic bond to excise 3-methyladenine, and 7-methylguanine from the damaged DNA polymer formed by alkylation lesions.</text>
</comment>
<dbReference type="CDD" id="cd00540">
    <property type="entry name" value="AAG"/>
    <property type="match status" value="1"/>
</dbReference>